<gene>
    <name evidence="1" type="ORF">SAMN04488557_0188</name>
</gene>
<evidence type="ECO:0000313" key="1">
    <source>
        <dbReference type="EMBL" id="SFV25844.1"/>
    </source>
</evidence>
<name>A0A1I7MTW3_9HYPH</name>
<proteinExistence type="predicted"/>
<reference evidence="2" key="1">
    <citation type="submission" date="2016-10" db="EMBL/GenBank/DDBJ databases">
        <authorList>
            <person name="Varghese N."/>
            <person name="Submissions S."/>
        </authorList>
    </citation>
    <scope>NUCLEOTIDE SEQUENCE [LARGE SCALE GENOMIC DNA]</scope>
    <source>
        <strain evidence="2">DSM 1565</strain>
    </source>
</reference>
<evidence type="ECO:0008006" key="3">
    <source>
        <dbReference type="Google" id="ProtNLM"/>
    </source>
</evidence>
<dbReference type="EMBL" id="FPCH01000001">
    <property type="protein sequence ID" value="SFV25844.1"/>
    <property type="molecule type" value="Genomic_DNA"/>
</dbReference>
<protein>
    <recommendedName>
        <fullName evidence="3">Cysteine rich repeat-containing protein</fullName>
    </recommendedName>
</protein>
<keyword evidence="2" id="KW-1185">Reference proteome</keyword>
<sequence length="86" mass="9619">MKTIKIVQTIVISAAALTFFGTPGHAYTRKVKDACSSDYSSLCGKYKQGSSELRRCFESNRRVLSRDCIEALVNAGEVPARYLRQR</sequence>
<dbReference type="Proteomes" id="UP000199423">
    <property type="component" value="Unassembled WGS sequence"/>
</dbReference>
<accession>A0A1I7MTW3</accession>
<organism evidence="1 2">
    <name type="scientific">Hyphomicrobium facile</name>
    <dbReference type="NCBI Taxonomy" id="51670"/>
    <lineage>
        <taxon>Bacteria</taxon>
        <taxon>Pseudomonadati</taxon>
        <taxon>Pseudomonadota</taxon>
        <taxon>Alphaproteobacteria</taxon>
        <taxon>Hyphomicrobiales</taxon>
        <taxon>Hyphomicrobiaceae</taxon>
        <taxon>Hyphomicrobium</taxon>
    </lineage>
</organism>
<dbReference type="AlphaFoldDB" id="A0A1I7MTW3"/>
<evidence type="ECO:0000313" key="2">
    <source>
        <dbReference type="Proteomes" id="UP000199423"/>
    </source>
</evidence>